<evidence type="ECO:0000313" key="3">
    <source>
        <dbReference type="Proteomes" id="UP000006968"/>
    </source>
</evidence>
<evidence type="ECO:0000313" key="2">
    <source>
        <dbReference type="EMBL" id="EJS41298.1"/>
    </source>
</evidence>
<gene>
    <name evidence="2" type="ORF">SU7_3606</name>
</gene>
<evidence type="ECO:0000256" key="1">
    <source>
        <dbReference type="SAM" id="MobiDB-lite"/>
    </source>
</evidence>
<feature type="compositionally biased region" description="Basic residues" evidence="1">
    <location>
        <begin position="1"/>
        <end position="16"/>
    </location>
</feature>
<sequence>MLLKRLHKRLHAGSSRRSHEDSKDTSGTTDDVSPVQPEPQLQTQEPQPLLECDYDDMIAFDRNFSTPVFTPVMTPINNSSSNQTKNSENSYFPPYLNINRTRQNSASSLASSVSDFPQSFKQHAIYNSNPQVASFTPQFVGLLLEVYQNTCGDPTITPFDTTNPPSGILNRVAKVAIHQSELQQLDIGCDRNSWLLTLVRHRLLQEVRKDGYLSRNTSLTSLPPPPPPQFSEMLGAPSPFTNADIADPIPLSNTISNQNLNLNGNVANTLNWYSLQRSNTAMKNRNGSSQYISELQPQPILARTNSNSSTNNGNVFSLLTPTPTTDSAFNFNIALLSRQRSNIMSSPLASTRLPTANVTAEDSSVLPNDSLKLKRDLLCLER</sequence>
<feature type="region of interest" description="Disordered" evidence="1">
    <location>
        <begin position="1"/>
        <end position="48"/>
    </location>
</feature>
<keyword evidence="3" id="KW-1185">Reference proteome</keyword>
<organism evidence="2 3">
    <name type="scientific">Saccharomyces arboricola (strain H-6 / AS 2.3317 / CBS 10644)</name>
    <name type="common">Yeast</name>
    <dbReference type="NCBI Taxonomy" id="1160507"/>
    <lineage>
        <taxon>Eukaryota</taxon>
        <taxon>Fungi</taxon>
        <taxon>Dikarya</taxon>
        <taxon>Ascomycota</taxon>
        <taxon>Saccharomycotina</taxon>
        <taxon>Saccharomycetes</taxon>
        <taxon>Saccharomycetales</taxon>
        <taxon>Saccharomycetaceae</taxon>
        <taxon>Saccharomyces</taxon>
    </lineage>
</organism>
<dbReference type="AlphaFoldDB" id="J8PVB1"/>
<dbReference type="OrthoDB" id="3979912at2759"/>
<accession>J8PVB1</accession>
<feature type="compositionally biased region" description="Low complexity" evidence="1">
    <location>
        <begin position="34"/>
        <end position="48"/>
    </location>
</feature>
<dbReference type="HOGENOM" id="CLU_726055_0_0_1"/>
<protein>
    <submittedName>
        <fullName evidence="2">YPL014W</fullName>
    </submittedName>
</protein>
<proteinExistence type="predicted"/>
<reference evidence="2 3" key="1">
    <citation type="journal article" date="2013" name="BMC Genomics">
        <title>High quality de novo sequencing and assembly of the Saccharomyces arboricolus genome.</title>
        <authorList>
            <person name="Liti G."/>
            <person name="Nguyen Ba A.N."/>
            <person name="Blythe M."/>
            <person name="Mueller C.A."/>
            <person name="Bergstroem A."/>
            <person name="Cubillos F.A."/>
            <person name="Dafhnis-Calas F."/>
            <person name="Khoshraftar S."/>
            <person name="Malla S."/>
            <person name="Mehta N."/>
            <person name="Siow C.C."/>
            <person name="Warringer J."/>
            <person name="Moses A.M."/>
            <person name="Louis E.J."/>
            <person name="Nieduszynski C.A."/>
        </authorList>
    </citation>
    <scope>NUCLEOTIDE SEQUENCE [LARGE SCALE GENOMIC DNA]</scope>
    <source>
        <strain evidence="3">H-6 / AS 2.3317 / CBS 10644</strain>
    </source>
</reference>
<comment type="caution">
    <text evidence="2">The sequence shown here is derived from an EMBL/GenBank/DDBJ whole genome shotgun (WGS) entry which is preliminary data.</text>
</comment>
<dbReference type="EMBL" id="ALIE01000195">
    <property type="protein sequence ID" value="EJS41298.1"/>
    <property type="molecule type" value="Genomic_DNA"/>
</dbReference>
<dbReference type="Proteomes" id="UP000006968">
    <property type="component" value="Chromosome XVI"/>
</dbReference>
<name>J8PVB1_SACAR</name>